<gene>
    <name evidence="2" type="ORF">TGAMA5MH_10726</name>
</gene>
<evidence type="ECO:0000256" key="1">
    <source>
        <dbReference type="SAM" id="MobiDB-lite"/>
    </source>
</evidence>
<dbReference type="OrthoDB" id="4845755at2759"/>
<feature type="compositionally biased region" description="Basic and acidic residues" evidence="1">
    <location>
        <begin position="84"/>
        <end position="102"/>
    </location>
</feature>
<dbReference type="EMBL" id="MTYH01000147">
    <property type="protein sequence ID" value="PNP37349.1"/>
    <property type="molecule type" value="Genomic_DNA"/>
</dbReference>
<protein>
    <submittedName>
        <fullName evidence="2">Uncharacterized protein</fullName>
    </submittedName>
</protein>
<proteinExistence type="predicted"/>
<organism evidence="2 3">
    <name type="scientific">Trichoderma gamsii</name>
    <dbReference type="NCBI Taxonomy" id="398673"/>
    <lineage>
        <taxon>Eukaryota</taxon>
        <taxon>Fungi</taxon>
        <taxon>Dikarya</taxon>
        <taxon>Ascomycota</taxon>
        <taxon>Pezizomycotina</taxon>
        <taxon>Sordariomycetes</taxon>
        <taxon>Hypocreomycetidae</taxon>
        <taxon>Hypocreales</taxon>
        <taxon>Hypocreaceae</taxon>
        <taxon>Trichoderma</taxon>
    </lineage>
</organism>
<feature type="compositionally biased region" description="Polar residues" evidence="1">
    <location>
        <begin position="1"/>
        <end position="16"/>
    </location>
</feature>
<feature type="compositionally biased region" description="Basic and acidic residues" evidence="1">
    <location>
        <begin position="52"/>
        <end position="66"/>
    </location>
</feature>
<reference evidence="2 3" key="1">
    <citation type="submission" date="2017-02" db="EMBL/GenBank/DDBJ databases">
        <title>Genomes of Trichoderma spp. with biocontrol activity.</title>
        <authorList>
            <person name="Gardiner D."/>
            <person name="Kazan K."/>
            <person name="Vos C."/>
            <person name="Harvey P."/>
        </authorList>
    </citation>
    <scope>NUCLEOTIDE SEQUENCE [LARGE SCALE GENOMIC DNA]</scope>
    <source>
        <strain evidence="2 3">A5MH</strain>
    </source>
</reference>
<sequence>MAKTNPTSLDGRSQKLSKPAWKPKEQPGPSLRPASPPKHNPWRQRQASIVSDQERPVKPLELKAEEFPVLNNPEKGDKAEEEDKENKEDQQEKQGKQDKQEQTAETISSEQPNPPEPCDASSKASSTTNETQSEGARSPLSRLSTPTRLILEEAADQAAQMMGPQSRCICPMPSEQCSLAFTSYTPRISTSAREIQYSRSTFYMFRDVFWPTALP</sequence>
<evidence type="ECO:0000313" key="2">
    <source>
        <dbReference type="EMBL" id="PNP37349.1"/>
    </source>
</evidence>
<dbReference type="AlphaFoldDB" id="A0A2K0SVP0"/>
<comment type="caution">
    <text evidence="2">The sequence shown here is derived from an EMBL/GenBank/DDBJ whole genome shotgun (WGS) entry which is preliminary data.</text>
</comment>
<accession>A0A2K0SVP0</accession>
<feature type="region of interest" description="Disordered" evidence="1">
    <location>
        <begin position="1"/>
        <end position="145"/>
    </location>
</feature>
<feature type="compositionally biased region" description="Polar residues" evidence="1">
    <location>
        <begin position="122"/>
        <end position="145"/>
    </location>
</feature>
<name>A0A2K0SVP0_9HYPO</name>
<evidence type="ECO:0000313" key="3">
    <source>
        <dbReference type="Proteomes" id="UP000236546"/>
    </source>
</evidence>
<dbReference type="Proteomes" id="UP000236546">
    <property type="component" value="Unassembled WGS sequence"/>
</dbReference>